<dbReference type="PROSITE" id="PS50188">
    <property type="entry name" value="B302_SPRY"/>
    <property type="match status" value="1"/>
</dbReference>
<dbReference type="InterPro" id="IPR003877">
    <property type="entry name" value="SPRY_dom"/>
</dbReference>
<evidence type="ECO:0000256" key="4">
    <source>
        <dbReference type="PROSITE-ProRule" id="PRU00024"/>
    </source>
</evidence>
<dbReference type="PROSITE" id="PS00518">
    <property type="entry name" value="ZF_RING_1"/>
    <property type="match status" value="1"/>
</dbReference>
<dbReference type="InterPro" id="IPR043136">
    <property type="entry name" value="B30.2/SPRY_sf"/>
</dbReference>
<dbReference type="FunFam" id="2.60.120.920:FF:000004">
    <property type="entry name" value="Butyrophilin subfamily 1 member A1"/>
    <property type="match status" value="1"/>
</dbReference>
<proteinExistence type="predicted"/>
<organism evidence="9 10">
    <name type="scientific">Gouania willdenowi</name>
    <name type="common">Blunt-snouted clingfish</name>
    <name type="synonym">Lepadogaster willdenowi</name>
    <dbReference type="NCBI Taxonomy" id="441366"/>
    <lineage>
        <taxon>Eukaryota</taxon>
        <taxon>Metazoa</taxon>
        <taxon>Chordata</taxon>
        <taxon>Craniata</taxon>
        <taxon>Vertebrata</taxon>
        <taxon>Euteleostomi</taxon>
        <taxon>Actinopterygii</taxon>
        <taxon>Neopterygii</taxon>
        <taxon>Teleostei</taxon>
        <taxon>Neoteleostei</taxon>
        <taxon>Acanthomorphata</taxon>
        <taxon>Ovalentaria</taxon>
        <taxon>Blenniimorphae</taxon>
        <taxon>Blenniiformes</taxon>
        <taxon>Gobiesocoidei</taxon>
        <taxon>Gobiesocidae</taxon>
        <taxon>Gobiesocinae</taxon>
        <taxon>Gouania</taxon>
    </lineage>
</organism>
<dbReference type="Pfam" id="PF13765">
    <property type="entry name" value="PRY"/>
    <property type="match status" value="1"/>
</dbReference>
<evidence type="ECO:0000313" key="9">
    <source>
        <dbReference type="Ensembl" id="ENSGWIP00000008672.1"/>
    </source>
</evidence>
<dbReference type="GeneID" id="114480531"/>
<dbReference type="InterPro" id="IPR013320">
    <property type="entry name" value="ConA-like_dom_sf"/>
</dbReference>
<gene>
    <name evidence="9" type="primary">LOC114480531</name>
</gene>
<dbReference type="Gene3D" id="3.30.40.10">
    <property type="entry name" value="Zinc/RING finger domain, C3HC4 (zinc finger)"/>
    <property type="match status" value="1"/>
</dbReference>
<dbReference type="Pfam" id="PF00643">
    <property type="entry name" value="zf-B_box"/>
    <property type="match status" value="1"/>
</dbReference>
<dbReference type="CDD" id="cd13733">
    <property type="entry name" value="SPRY_PRY_C-I_1"/>
    <property type="match status" value="1"/>
</dbReference>
<evidence type="ECO:0000256" key="3">
    <source>
        <dbReference type="ARBA" id="ARBA00022833"/>
    </source>
</evidence>
<dbReference type="Ensembl" id="ENSGWIT00000009694.1">
    <property type="protein sequence ID" value="ENSGWIP00000008672.1"/>
    <property type="gene ID" value="ENSGWIG00000005175.1"/>
</dbReference>
<dbReference type="PROSITE" id="PS50089">
    <property type="entry name" value="ZF_RING_2"/>
    <property type="match status" value="1"/>
</dbReference>
<keyword evidence="10" id="KW-1185">Reference proteome</keyword>
<evidence type="ECO:0000256" key="2">
    <source>
        <dbReference type="ARBA" id="ARBA00022771"/>
    </source>
</evidence>
<dbReference type="Gene3D" id="2.60.120.920">
    <property type="match status" value="1"/>
</dbReference>
<feature type="domain" description="B30.2/SPRY" evidence="8">
    <location>
        <begin position="314"/>
        <end position="508"/>
    </location>
</feature>
<keyword evidence="1" id="KW-0479">Metal-binding</keyword>
<reference evidence="9" key="1">
    <citation type="submission" date="2020-06" db="EMBL/GenBank/DDBJ databases">
        <authorList>
            <consortium name="Wellcome Sanger Institute Data Sharing"/>
        </authorList>
    </citation>
    <scope>NUCLEOTIDE SEQUENCE [LARGE SCALE GENOMIC DNA]</scope>
</reference>
<dbReference type="RefSeq" id="XP_028330562.1">
    <property type="nucleotide sequence ID" value="XM_028474761.1"/>
</dbReference>
<dbReference type="SMART" id="SM00336">
    <property type="entry name" value="BBOX"/>
    <property type="match status" value="1"/>
</dbReference>
<dbReference type="SUPFAM" id="SSF49899">
    <property type="entry name" value="Concanavalin A-like lectins/glucanases"/>
    <property type="match status" value="1"/>
</dbReference>
<feature type="domain" description="RING-type" evidence="6">
    <location>
        <begin position="10"/>
        <end position="50"/>
    </location>
</feature>
<name>A0A8C5G1V7_GOUWI</name>
<dbReference type="InterPro" id="IPR050143">
    <property type="entry name" value="TRIM/RBCC"/>
</dbReference>
<dbReference type="PROSITE" id="PS50119">
    <property type="entry name" value="ZF_BBOX"/>
    <property type="match status" value="1"/>
</dbReference>
<evidence type="ECO:0000259" key="7">
    <source>
        <dbReference type="PROSITE" id="PS50119"/>
    </source>
</evidence>
<dbReference type="OrthoDB" id="365379at2759"/>
<dbReference type="Gene3D" id="3.30.160.60">
    <property type="entry name" value="Classic Zinc Finger"/>
    <property type="match status" value="1"/>
</dbReference>
<dbReference type="AlphaFoldDB" id="A0A8C5G1V7"/>
<dbReference type="CDD" id="cd19769">
    <property type="entry name" value="Bbox2_TRIM16-like"/>
    <property type="match status" value="1"/>
</dbReference>
<dbReference type="InterPro" id="IPR058030">
    <property type="entry name" value="TRIM8/14/16/25/29/45/65_CC"/>
</dbReference>
<sequence length="527" mass="59641">MMAFEAQVRCCICLDIYVDPVSIPCGHNFCLDCIEGYWDSKDKPKCPLCQHTFSSRPKLKVNTEFATIVDFFKKSMQAEPTAIPTEQEEADKALCDVCRGKKHAKPCSACQAKNEEGNVCKIHHRPLTLFCRKDQMLMCTQCSEEKHKHHNTILLDNEKRRLKSRLRETKTNIQEMIEVRETKMEEIQHSVEVSKTNTEKEVQKYAQICSVLIQAIQRQQTSLVQDLETKQREAETRSQQLLAQLQEEINQLQAKDAELQLLETNLSSTNILQLHQLLSELPPSREWSDVPVHSDQSLGTVRKAFSKLVEVCQELVNRLSAEDTAKMSQHAVNITLDPQTASGWLLVSSDGKKVSCQKKRAALTNVPQRFDSCVCVLGNQRFTSGRSYWVVEVGDKSDWDLGVASESINRKGTITVRPDKGFWAICRRKGGNLSACVSPYVNIDLQESPRKVGVFLDYELGSVSFFNSETKTHIYTYDGFTFTEPLYPYFNPCVQDNGKNVAPLVICSLDINAEQSVTIETGVQTLI</sequence>
<accession>A0A8C5G1V7</accession>
<dbReference type="SMART" id="SM00589">
    <property type="entry name" value="PRY"/>
    <property type="match status" value="1"/>
</dbReference>
<evidence type="ECO:0000259" key="6">
    <source>
        <dbReference type="PROSITE" id="PS50089"/>
    </source>
</evidence>
<dbReference type="InterPro" id="IPR001870">
    <property type="entry name" value="B30.2/SPRY"/>
</dbReference>
<dbReference type="InterPro" id="IPR000315">
    <property type="entry name" value="Znf_B-box"/>
</dbReference>
<keyword evidence="2 4" id="KW-0863">Zinc-finger</keyword>
<dbReference type="RefSeq" id="XP_028330560.1">
    <property type="nucleotide sequence ID" value="XM_028474759.1"/>
</dbReference>
<dbReference type="Pfam" id="PF00622">
    <property type="entry name" value="SPRY"/>
    <property type="match status" value="1"/>
</dbReference>
<protein>
    <submittedName>
        <fullName evidence="9">E3 ubiquitin-protein ligase TRIM39-like</fullName>
    </submittedName>
</protein>
<dbReference type="PRINTS" id="PR01407">
    <property type="entry name" value="BUTYPHLNCDUF"/>
</dbReference>
<evidence type="ECO:0000256" key="1">
    <source>
        <dbReference type="ARBA" id="ARBA00022723"/>
    </source>
</evidence>
<feature type="domain" description="B box-type" evidence="7">
    <location>
        <begin position="115"/>
        <end position="155"/>
    </location>
</feature>
<evidence type="ECO:0000259" key="8">
    <source>
        <dbReference type="PROSITE" id="PS50188"/>
    </source>
</evidence>
<dbReference type="SMART" id="SM00449">
    <property type="entry name" value="SPRY"/>
    <property type="match status" value="1"/>
</dbReference>
<dbReference type="InterPro" id="IPR006574">
    <property type="entry name" value="PRY"/>
</dbReference>
<keyword evidence="5" id="KW-0175">Coiled coil</keyword>
<dbReference type="InterPro" id="IPR027370">
    <property type="entry name" value="Znf-RING_euk"/>
</dbReference>
<dbReference type="SUPFAM" id="SSF57850">
    <property type="entry name" value="RING/U-box"/>
    <property type="match status" value="1"/>
</dbReference>
<dbReference type="RefSeq" id="XP_028330561.1">
    <property type="nucleotide sequence ID" value="XM_028474760.1"/>
</dbReference>
<dbReference type="SMART" id="SM00184">
    <property type="entry name" value="RING"/>
    <property type="match status" value="1"/>
</dbReference>
<dbReference type="Pfam" id="PF25600">
    <property type="entry name" value="TRIM_CC"/>
    <property type="match status" value="1"/>
</dbReference>
<keyword evidence="3" id="KW-0862">Zinc</keyword>
<evidence type="ECO:0000313" key="10">
    <source>
        <dbReference type="Proteomes" id="UP000694680"/>
    </source>
</evidence>
<reference evidence="9" key="2">
    <citation type="submission" date="2025-08" db="UniProtKB">
        <authorList>
            <consortium name="Ensembl"/>
        </authorList>
    </citation>
    <scope>IDENTIFICATION</scope>
</reference>
<dbReference type="Proteomes" id="UP000694680">
    <property type="component" value="Chromosome 18"/>
</dbReference>
<dbReference type="InterPro" id="IPR001841">
    <property type="entry name" value="Znf_RING"/>
</dbReference>
<dbReference type="Pfam" id="PF13445">
    <property type="entry name" value="zf-RING_UBOX"/>
    <property type="match status" value="1"/>
</dbReference>
<evidence type="ECO:0000256" key="5">
    <source>
        <dbReference type="SAM" id="Coils"/>
    </source>
</evidence>
<dbReference type="InterPro" id="IPR003879">
    <property type="entry name" value="Butyrophylin_SPRY"/>
</dbReference>
<reference evidence="9" key="3">
    <citation type="submission" date="2025-09" db="UniProtKB">
        <authorList>
            <consortium name="Ensembl"/>
        </authorList>
    </citation>
    <scope>IDENTIFICATION</scope>
</reference>
<dbReference type="SUPFAM" id="SSF57845">
    <property type="entry name" value="B-box zinc-binding domain"/>
    <property type="match status" value="1"/>
</dbReference>
<dbReference type="GO" id="GO:0008270">
    <property type="term" value="F:zinc ion binding"/>
    <property type="evidence" value="ECO:0007669"/>
    <property type="project" value="UniProtKB-KW"/>
</dbReference>
<dbReference type="PANTHER" id="PTHR24103">
    <property type="entry name" value="E3 UBIQUITIN-PROTEIN LIGASE TRIM"/>
    <property type="match status" value="1"/>
</dbReference>
<dbReference type="InterPro" id="IPR017907">
    <property type="entry name" value="Znf_RING_CS"/>
</dbReference>
<feature type="coiled-coil region" evidence="5">
    <location>
        <begin position="213"/>
        <end position="265"/>
    </location>
</feature>
<dbReference type="InterPro" id="IPR013083">
    <property type="entry name" value="Znf_RING/FYVE/PHD"/>
</dbReference>